<sequence>MRPNLCLLVLLERGDGCSGGSRGGYKLRPIFNSHAAPLRSSPKREVTHGGGKGEEEERLQWNREVERREVVVVTVAAGEGEVMEMGKRKGRST</sequence>
<gene>
    <name evidence="2" type="ORF">E2562_029634</name>
</gene>
<organism evidence="2 3">
    <name type="scientific">Oryza meyeriana var. granulata</name>
    <dbReference type="NCBI Taxonomy" id="110450"/>
    <lineage>
        <taxon>Eukaryota</taxon>
        <taxon>Viridiplantae</taxon>
        <taxon>Streptophyta</taxon>
        <taxon>Embryophyta</taxon>
        <taxon>Tracheophyta</taxon>
        <taxon>Spermatophyta</taxon>
        <taxon>Magnoliopsida</taxon>
        <taxon>Liliopsida</taxon>
        <taxon>Poales</taxon>
        <taxon>Poaceae</taxon>
        <taxon>BOP clade</taxon>
        <taxon>Oryzoideae</taxon>
        <taxon>Oryzeae</taxon>
        <taxon>Oryzinae</taxon>
        <taxon>Oryza</taxon>
        <taxon>Oryza meyeriana</taxon>
    </lineage>
</organism>
<keyword evidence="3" id="KW-1185">Reference proteome</keyword>
<feature type="region of interest" description="Disordered" evidence="1">
    <location>
        <begin position="36"/>
        <end position="60"/>
    </location>
</feature>
<dbReference type="EMBL" id="SPHZ02000005">
    <property type="protein sequence ID" value="KAF0919517.1"/>
    <property type="molecule type" value="Genomic_DNA"/>
</dbReference>
<proteinExistence type="predicted"/>
<feature type="compositionally biased region" description="Basic and acidic residues" evidence="1">
    <location>
        <begin position="42"/>
        <end position="60"/>
    </location>
</feature>
<name>A0A6G1E468_9ORYZ</name>
<protein>
    <submittedName>
        <fullName evidence="2">Uncharacterized protein</fullName>
    </submittedName>
</protein>
<dbReference type="Proteomes" id="UP000479710">
    <property type="component" value="Unassembled WGS sequence"/>
</dbReference>
<reference evidence="2 3" key="1">
    <citation type="submission" date="2019-11" db="EMBL/GenBank/DDBJ databases">
        <title>Whole genome sequence of Oryza granulata.</title>
        <authorList>
            <person name="Li W."/>
        </authorList>
    </citation>
    <scope>NUCLEOTIDE SEQUENCE [LARGE SCALE GENOMIC DNA]</scope>
    <source>
        <strain evidence="3">cv. Menghai</strain>
        <tissue evidence="2">Leaf</tissue>
    </source>
</reference>
<comment type="caution">
    <text evidence="2">The sequence shown here is derived from an EMBL/GenBank/DDBJ whole genome shotgun (WGS) entry which is preliminary data.</text>
</comment>
<evidence type="ECO:0000313" key="3">
    <source>
        <dbReference type="Proteomes" id="UP000479710"/>
    </source>
</evidence>
<evidence type="ECO:0000313" key="2">
    <source>
        <dbReference type="EMBL" id="KAF0919517.1"/>
    </source>
</evidence>
<evidence type="ECO:0000256" key="1">
    <source>
        <dbReference type="SAM" id="MobiDB-lite"/>
    </source>
</evidence>
<dbReference type="AlphaFoldDB" id="A0A6G1E468"/>
<accession>A0A6G1E468</accession>